<keyword evidence="4" id="KW-0720">Serine protease</keyword>
<dbReference type="GO" id="GO:0004252">
    <property type="term" value="F:serine-type endopeptidase activity"/>
    <property type="evidence" value="ECO:0007669"/>
    <property type="project" value="InterPro"/>
</dbReference>
<keyword evidence="1 5" id="KW-0732">Signal</keyword>
<accession>A0A8S4NHW4</accession>
<evidence type="ECO:0000256" key="4">
    <source>
        <dbReference type="RuleBase" id="RU363034"/>
    </source>
</evidence>
<comment type="caution">
    <text evidence="7">The sequence shown here is derived from an EMBL/GenBank/DDBJ whole genome shotgun (WGS) entry which is preliminary data.</text>
</comment>
<evidence type="ECO:0000313" key="8">
    <source>
        <dbReference type="Proteomes" id="UP000749559"/>
    </source>
</evidence>
<dbReference type="InterPro" id="IPR031305">
    <property type="entry name" value="Casein_CS"/>
</dbReference>
<evidence type="ECO:0000256" key="5">
    <source>
        <dbReference type="SAM" id="SignalP"/>
    </source>
</evidence>
<evidence type="ECO:0000259" key="6">
    <source>
        <dbReference type="PROSITE" id="PS50240"/>
    </source>
</evidence>
<dbReference type="PROSITE" id="PS00306">
    <property type="entry name" value="CASEIN_ALPHA_BETA"/>
    <property type="match status" value="1"/>
</dbReference>
<dbReference type="InterPro" id="IPR018114">
    <property type="entry name" value="TRYPSIN_HIS"/>
</dbReference>
<dbReference type="AlphaFoldDB" id="A0A8S4NHW4"/>
<dbReference type="SUPFAM" id="SSF50494">
    <property type="entry name" value="Trypsin-like serine proteases"/>
    <property type="match status" value="1"/>
</dbReference>
<organism evidence="7 8">
    <name type="scientific">Owenia fusiformis</name>
    <name type="common">Polychaete worm</name>
    <dbReference type="NCBI Taxonomy" id="6347"/>
    <lineage>
        <taxon>Eukaryota</taxon>
        <taxon>Metazoa</taxon>
        <taxon>Spiralia</taxon>
        <taxon>Lophotrochozoa</taxon>
        <taxon>Annelida</taxon>
        <taxon>Polychaeta</taxon>
        <taxon>Sedentaria</taxon>
        <taxon>Canalipalpata</taxon>
        <taxon>Sabellida</taxon>
        <taxon>Oweniida</taxon>
        <taxon>Oweniidae</taxon>
        <taxon>Owenia</taxon>
    </lineage>
</organism>
<dbReference type="CDD" id="cd00190">
    <property type="entry name" value="Tryp_SPc"/>
    <property type="match status" value="1"/>
</dbReference>
<dbReference type="Gene3D" id="2.40.10.10">
    <property type="entry name" value="Trypsin-like serine proteases"/>
    <property type="match status" value="2"/>
</dbReference>
<dbReference type="OrthoDB" id="9425590at2759"/>
<dbReference type="InterPro" id="IPR043504">
    <property type="entry name" value="Peptidase_S1_PA_chymotrypsin"/>
</dbReference>
<feature type="chain" id="PRO_5035855549" description="Peptidase S1 domain-containing protein" evidence="5">
    <location>
        <begin position="22"/>
        <end position="297"/>
    </location>
</feature>
<proteinExistence type="inferred from homology"/>
<dbReference type="Proteomes" id="UP000749559">
    <property type="component" value="Unassembled WGS sequence"/>
</dbReference>
<dbReference type="InterPro" id="IPR009003">
    <property type="entry name" value="Peptidase_S1_PA"/>
</dbReference>
<sequence length="297" mass="31783">ASRTTMLRLVVISCLVAFALAAPGRTPAVQWSSDCGYSIYNDTDHTLQIVGGVPARPGEFPWQAEFLNTKKGTLCGGFLINSEWVLTAAHCINNANGDRATDYLVSLGLHDRTDATGALEIVPLGGVMHELYDDFNILNDIMLVQLPAGAIPSFSDTIRPVCKPSASNTYAGQVGTVSGWGTTSAGGSISNILLYANLDIITNAACDSAYPNEDIFDYNMCAARDGKDSCQGDSGGPLSVWNPNTQLYEGAGIVSWGYGCADPLYPGVYTRVSYYEAWIDNIITTYAGQQLNSYIRG</sequence>
<dbReference type="InterPro" id="IPR033116">
    <property type="entry name" value="TRYPSIN_SER"/>
</dbReference>
<dbReference type="PROSITE" id="PS00134">
    <property type="entry name" value="TRYPSIN_HIS"/>
    <property type="match status" value="1"/>
</dbReference>
<dbReference type="InterPro" id="IPR001314">
    <property type="entry name" value="Peptidase_S1A"/>
</dbReference>
<dbReference type="SMART" id="SM00020">
    <property type="entry name" value="Tryp_SPc"/>
    <property type="match status" value="1"/>
</dbReference>
<protein>
    <recommendedName>
        <fullName evidence="6">Peptidase S1 domain-containing protein</fullName>
    </recommendedName>
</protein>
<evidence type="ECO:0000256" key="1">
    <source>
        <dbReference type="ARBA" id="ARBA00022729"/>
    </source>
</evidence>
<keyword evidence="4" id="KW-0645">Protease</keyword>
<dbReference type="PROSITE" id="PS00135">
    <property type="entry name" value="TRYPSIN_SER"/>
    <property type="match status" value="1"/>
</dbReference>
<dbReference type="Pfam" id="PF00089">
    <property type="entry name" value="Trypsin"/>
    <property type="match status" value="1"/>
</dbReference>
<keyword evidence="8" id="KW-1185">Reference proteome</keyword>
<evidence type="ECO:0000256" key="3">
    <source>
        <dbReference type="ARBA" id="ARBA00024195"/>
    </source>
</evidence>
<gene>
    <name evidence="7" type="ORF">OFUS_LOCUS7800</name>
</gene>
<dbReference type="FunFam" id="2.40.10.10:FF:000002">
    <property type="entry name" value="Transmembrane protease serine"/>
    <property type="match status" value="1"/>
</dbReference>
<dbReference type="PROSITE" id="PS50240">
    <property type="entry name" value="TRYPSIN_DOM"/>
    <property type="match status" value="1"/>
</dbReference>
<reference evidence="7" key="1">
    <citation type="submission" date="2022-03" db="EMBL/GenBank/DDBJ databases">
        <authorList>
            <person name="Martin C."/>
        </authorList>
    </citation>
    <scope>NUCLEOTIDE SEQUENCE</scope>
</reference>
<keyword evidence="2" id="KW-1015">Disulfide bond</keyword>
<feature type="non-terminal residue" evidence="7">
    <location>
        <position position="297"/>
    </location>
</feature>
<dbReference type="GO" id="GO:0006508">
    <property type="term" value="P:proteolysis"/>
    <property type="evidence" value="ECO:0007669"/>
    <property type="project" value="UniProtKB-KW"/>
</dbReference>
<feature type="signal peptide" evidence="5">
    <location>
        <begin position="1"/>
        <end position="21"/>
    </location>
</feature>
<dbReference type="InterPro" id="IPR001254">
    <property type="entry name" value="Trypsin_dom"/>
</dbReference>
<comment type="similarity">
    <text evidence="3">Belongs to the peptidase S1 family. CLIP subfamily.</text>
</comment>
<keyword evidence="4" id="KW-0378">Hydrolase</keyword>
<evidence type="ECO:0000313" key="7">
    <source>
        <dbReference type="EMBL" id="CAH1781196.1"/>
    </source>
</evidence>
<name>A0A8S4NHW4_OWEFU</name>
<evidence type="ECO:0000256" key="2">
    <source>
        <dbReference type="ARBA" id="ARBA00023157"/>
    </source>
</evidence>
<dbReference type="PANTHER" id="PTHR24252:SF7">
    <property type="entry name" value="HYALIN"/>
    <property type="match status" value="1"/>
</dbReference>
<dbReference type="EMBL" id="CAIIXF020000004">
    <property type="protein sequence ID" value="CAH1781196.1"/>
    <property type="molecule type" value="Genomic_DNA"/>
</dbReference>
<dbReference type="PRINTS" id="PR00722">
    <property type="entry name" value="CHYMOTRYPSIN"/>
</dbReference>
<dbReference type="PANTHER" id="PTHR24252">
    <property type="entry name" value="ACROSIN-RELATED"/>
    <property type="match status" value="1"/>
</dbReference>
<feature type="domain" description="Peptidase S1" evidence="6">
    <location>
        <begin position="49"/>
        <end position="284"/>
    </location>
</feature>